<feature type="transmembrane region" description="Helical" evidence="1">
    <location>
        <begin position="12"/>
        <end position="30"/>
    </location>
</feature>
<dbReference type="RefSeq" id="WP_007506125.1">
    <property type="nucleotide sequence ID" value="NZ_AFCE01000162.1"/>
</dbReference>
<keyword evidence="1" id="KW-0812">Transmembrane</keyword>
<dbReference type="EMBL" id="AFCE01000162">
    <property type="protein sequence ID" value="EGL81778.1"/>
    <property type="molecule type" value="Genomic_DNA"/>
</dbReference>
<accession>F5LA58</accession>
<dbReference type="OrthoDB" id="1651016at2"/>
<proteinExistence type="predicted"/>
<dbReference type="Proteomes" id="UP000010716">
    <property type="component" value="Unassembled WGS sequence"/>
</dbReference>
<name>F5LA58_CALTT</name>
<reference evidence="3 5" key="2">
    <citation type="journal article" date="2020" name="Extremophiles">
        <title>Genomic analysis of Caldalkalibacillus thermarum TA2.A1 reveals aerobic alkaliphilic metabolism and evolutionary hallmarks linking alkaliphilic bacteria and plant life.</title>
        <authorList>
            <person name="de Jong S.I."/>
            <person name="van den Broek M.A."/>
            <person name="Merkel A.Y."/>
            <person name="de la Torre Cortes P."/>
            <person name="Kalamorz F."/>
            <person name="Cook G.M."/>
            <person name="van Loosdrecht M.C.M."/>
            <person name="McMillan D.G.G."/>
        </authorList>
    </citation>
    <scope>NUCLEOTIDE SEQUENCE [LARGE SCALE GENOMIC DNA]</scope>
    <source>
        <strain evidence="3 5">TA2.A1</strain>
    </source>
</reference>
<evidence type="ECO:0000313" key="2">
    <source>
        <dbReference type="EMBL" id="EGL81778.1"/>
    </source>
</evidence>
<gene>
    <name evidence="2" type="ORF">CathTA2_2793</name>
    <name evidence="3" type="ORF">HUR95_01650</name>
</gene>
<keyword evidence="5" id="KW-1185">Reference proteome</keyword>
<dbReference type="Pfam" id="PF06612">
    <property type="entry name" value="DUF1146"/>
    <property type="match status" value="1"/>
</dbReference>
<reference evidence="2 4" key="1">
    <citation type="journal article" date="2011" name="J. Bacteriol.">
        <title>Draft genome sequence of the thermoalkaliphilic Caldalkalibacillus thermarum strain TA2.A1.</title>
        <authorList>
            <person name="Kalamorz F."/>
            <person name="Keis S."/>
            <person name="McMillan D.G."/>
            <person name="Olsson K."/>
            <person name="Stanton J.A."/>
            <person name="Stockwell P."/>
            <person name="Black M.A."/>
            <person name="Klingeman D.M."/>
            <person name="Land M.L."/>
            <person name="Han C.S."/>
            <person name="Martin S.L."/>
            <person name="Becher S.A."/>
            <person name="Peddie C.J."/>
            <person name="Morgan H.W."/>
            <person name="Matthies D."/>
            <person name="Preiss L."/>
            <person name="Meier T."/>
            <person name="Brown S.D."/>
            <person name="Cook G.M."/>
        </authorList>
    </citation>
    <scope>NUCLEOTIDE SEQUENCE [LARGE SCALE GENOMIC DNA]</scope>
    <source>
        <strain evidence="2 4">TA2.A1</strain>
    </source>
</reference>
<evidence type="ECO:0000313" key="5">
    <source>
        <dbReference type="Proteomes" id="UP000825179"/>
    </source>
</evidence>
<evidence type="ECO:0000256" key="1">
    <source>
        <dbReference type="SAM" id="Phobius"/>
    </source>
</evidence>
<dbReference type="AlphaFoldDB" id="F5LA58"/>
<feature type="transmembrane region" description="Helical" evidence="1">
    <location>
        <begin position="50"/>
        <end position="72"/>
    </location>
</feature>
<dbReference type="eggNOG" id="COG4836">
    <property type="taxonomic scope" value="Bacteria"/>
</dbReference>
<dbReference type="KEGG" id="cthu:HUR95_01650"/>
<dbReference type="EMBL" id="CP082237">
    <property type="protein sequence ID" value="QZT34153.1"/>
    <property type="molecule type" value="Genomic_DNA"/>
</dbReference>
<keyword evidence="1" id="KW-1133">Transmembrane helix</keyword>
<reference evidence="3" key="3">
    <citation type="submission" date="2021-08" db="EMBL/GenBank/DDBJ databases">
        <authorList>
            <person name="de Jong S."/>
            <person name="van den Broek M."/>
            <person name="Merkel A."/>
            <person name="de la Torre Cortes P."/>
            <person name="Kalamorz F."/>
            <person name="Cook G."/>
            <person name="van Loosdrecht M."/>
            <person name="McMillan D."/>
        </authorList>
    </citation>
    <scope>NUCLEOTIDE SEQUENCE</scope>
    <source>
        <strain evidence="3">TA2.A1</strain>
    </source>
</reference>
<dbReference type="Proteomes" id="UP000825179">
    <property type="component" value="Chromosome"/>
</dbReference>
<sequence>MLEPPSYLGVQALINMIITLVLIAVSWWVLQCVKLDLFVRDINGPQAKLLQVALAVALGYLLASFFIDYIQWTNWLPYLF</sequence>
<evidence type="ECO:0000313" key="3">
    <source>
        <dbReference type="EMBL" id="QZT34153.1"/>
    </source>
</evidence>
<keyword evidence="1" id="KW-0472">Membrane</keyword>
<dbReference type="InterPro" id="IPR009526">
    <property type="entry name" value="DUF1146"/>
</dbReference>
<organism evidence="2 4">
    <name type="scientific">Caldalkalibacillus thermarum (strain TA2.A1)</name>
    <dbReference type="NCBI Taxonomy" id="986075"/>
    <lineage>
        <taxon>Bacteria</taxon>
        <taxon>Bacillati</taxon>
        <taxon>Bacillota</taxon>
        <taxon>Bacilli</taxon>
        <taxon>Bacillales</taxon>
        <taxon>Bacillaceae</taxon>
        <taxon>Caldalkalibacillus</taxon>
    </lineage>
</organism>
<dbReference type="NCBIfam" id="TIGR02327">
    <property type="entry name" value="int_mem_ywzB"/>
    <property type="match status" value="1"/>
</dbReference>
<evidence type="ECO:0000313" key="4">
    <source>
        <dbReference type="Proteomes" id="UP000010716"/>
    </source>
</evidence>
<protein>
    <submittedName>
        <fullName evidence="3">DUF1146 family protein</fullName>
    </submittedName>
</protein>